<dbReference type="Gene3D" id="3.10.50.40">
    <property type="match status" value="1"/>
</dbReference>
<organism evidence="15 16">
    <name type="scientific">Geotrypetes seraphini</name>
    <name type="common">Gaboon caecilian</name>
    <name type="synonym">Caecilia seraphini</name>
    <dbReference type="NCBI Taxonomy" id="260995"/>
    <lineage>
        <taxon>Eukaryota</taxon>
        <taxon>Metazoa</taxon>
        <taxon>Chordata</taxon>
        <taxon>Craniata</taxon>
        <taxon>Vertebrata</taxon>
        <taxon>Euteleostomi</taxon>
        <taxon>Amphibia</taxon>
        <taxon>Gymnophiona</taxon>
        <taxon>Geotrypetes</taxon>
    </lineage>
</organism>
<feature type="domain" description="EF-hand" evidence="14">
    <location>
        <begin position="190"/>
        <end position="218"/>
    </location>
</feature>
<keyword evidence="10 11" id="KW-0413">Isomerase</keyword>
<evidence type="ECO:0000256" key="6">
    <source>
        <dbReference type="ARBA" id="ARBA00022824"/>
    </source>
</evidence>
<evidence type="ECO:0000256" key="9">
    <source>
        <dbReference type="ARBA" id="ARBA00023180"/>
    </source>
</evidence>
<dbReference type="FunFam" id="3.10.50.40:FF:000006">
    <property type="entry name" value="Peptidyl-prolyl cis-trans isomerase"/>
    <property type="match status" value="1"/>
</dbReference>
<dbReference type="RefSeq" id="XP_033802360.1">
    <property type="nucleotide sequence ID" value="XM_033946469.1"/>
</dbReference>
<dbReference type="EC" id="5.2.1.8" evidence="2 11"/>
<feature type="domain" description="EF-hand" evidence="14">
    <location>
        <begin position="141"/>
        <end position="176"/>
    </location>
</feature>
<dbReference type="Proteomes" id="UP000515159">
    <property type="component" value="Chromosome 5"/>
</dbReference>
<dbReference type="SUPFAM" id="SSF47473">
    <property type="entry name" value="EF-hand"/>
    <property type="match status" value="1"/>
</dbReference>
<evidence type="ECO:0000256" key="10">
    <source>
        <dbReference type="ARBA" id="ARBA00023235"/>
    </source>
</evidence>
<proteinExistence type="predicted"/>
<dbReference type="OrthoDB" id="1902587at2759"/>
<dbReference type="Pfam" id="PF13202">
    <property type="entry name" value="EF-hand_5"/>
    <property type="match status" value="1"/>
</dbReference>
<name>A0A6P8R2R4_GEOSA</name>
<gene>
    <name evidence="16" type="primary">FKBP7</name>
</gene>
<keyword evidence="6" id="KW-0256">Endoplasmic reticulum</keyword>
<feature type="signal peptide" evidence="12">
    <location>
        <begin position="1"/>
        <end position="23"/>
    </location>
</feature>
<dbReference type="GO" id="GO:0003755">
    <property type="term" value="F:peptidyl-prolyl cis-trans isomerase activity"/>
    <property type="evidence" value="ECO:0007669"/>
    <property type="project" value="UniProtKB-KW"/>
</dbReference>
<dbReference type="SUPFAM" id="SSF54534">
    <property type="entry name" value="FKBP-like"/>
    <property type="match status" value="1"/>
</dbReference>
<evidence type="ECO:0000256" key="11">
    <source>
        <dbReference type="PROSITE-ProRule" id="PRU00277"/>
    </source>
</evidence>
<dbReference type="KEGG" id="gsh:117361307"/>
<dbReference type="Pfam" id="PF00254">
    <property type="entry name" value="FKBP_C"/>
    <property type="match status" value="1"/>
</dbReference>
<dbReference type="InterPro" id="IPR018247">
    <property type="entry name" value="EF_Hand_1_Ca_BS"/>
</dbReference>
<reference evidence="16" key="1">
    <citation type="submission" date="2025-08" db="UniProtKB">
        <authorList>
            <consortium name="RefSeq"/>
        </authorList>
    </citation>
    <scope>IDENTIFICATION</scope>
</reference>
<feature type="domain" description="PPIase FKBP-type" evidence="13">
    <location>
        <begin position="51"/>
        <end position="141"/>
    </location>
</feature>
<dbReference type="PROSITE" id="PS00018">
    <property type="entry name" value="EF_HAND_1"/>
    <property type="match status" value="2"/>
</dbReference>
<dbReference type="InterPro" id="IPR001179">
    <property type="entry name" value="PPIase_FKBP_dom"/>
</dbReference>
<evidence type="ECO:0000256" key="8">
    <source>
        <dbReference type="ARBA" id="ARBA00023110"/>
    </source>
</evidence>
<dbReference type="InParanoid" id="A0A6P8R2R4"/>
<evidence type="ECO:0000313" key="15">
    <source>
        <dbReference type="Proteomes" id="UP000515159"/>
    </source>
</evidence>
<feature type="chain" id="PRO_5027939698" description="peptidylprolyl isomerase" evidence="12">
    <location>
        <begin position="24"/>
        <end position="218"/>
    </location>
</feature>
<dbReference type="GO" id="GO:0005509">
    <property type="term" value="F:calcium ion binding"/>
    <property type="evidence" value="ECO:0007669"/>
    <property type="project" value="InterPro"/>
</dbReference>
<evidence type="ECO:0000256" key="7">
    <source>
        <dbReference type="ARBA" id="ARBA00022837"/>
    </source>
</evidence>
<evidence type="ECO:0000256" key="12">
    <source>
        <dbReference type="SAM" id="SignalP"/>
    </source>
</evidence>
<dbReference type="Gene3D" id="1.10.238.10">
    <property type="entry name" value="EF-hand"/>
    <property type="match status" value="1"/>
</dbReference>
<dbReference type="FunCoup" id="A0A6P8R2R4">
    <property type="interactions" value="581"/>
</dbReference>
<dbReference type="PROSITE" id="PS50222">
    <property type="entry name" value="EF_HAND_2"/>
    <property type="match status" value="2"/>
</dbReference>
<keyword evidence="5" id="KW-0677">Repeat</keyword>
<dbReference type="InterPro" id="IPR011992">
    <property type="entry name" value="EF-hand-dom_pair"/>
</dbReference>
<evidence type="ECO:0000259" key="14">
    <source>
        <dbReference type="PROSITE" id="PS50222"/>
    </source>
</evidence>
<keyword evidence="9" id="KW-0325">Glycoprotein</keyword>
<sequence length="218" mass="25046">MFLCTKLIFFLQMFNLLTMPMNGEKTEDATEEVKIEVLHLPNECDPKSKRGDLLNAHYDGYLANDGSKFYCSRSEKEGHPKWLVLGVGQVIKGLEIGMMNMCPGEKRKVTIPPSLAYGIHGSGKIPPNATLIFEIELYAVTQGPRSVNAFKQIDLDQDKQLSRDEIKHYLMEDFKKDDKPRDLAREDWILEDIFKKNDHDGDGFISTKEYNIYQHDEL</sequence>
<dbReference type="GeneID" id="117361307"/>
<dbReference type="PANTHER" id="PTHR46222">
    <property type="entry name" value="PEPTIDYL-PROLYL CIS-TRANS ISOMERASE FKBP7/14"/>
    <property type="match status" value="1"/>
</dbReference>
<evidence type="ECO:0000256" key="5">
    <source>
        <dbReference type="ARBA" id="ARBA00022737"/>
    </source>
</evidence>
<dbReference type="CTD" id="51661"/>
<evidence type="ECO:0000313" key="16">
    <source>
        <dbReference type="RefSeq" id="XP_033802360.1"/>
    </source>
</evidence>
<protein>
    <recommendedName>
        <fullName evidence="2 11">peptidylprolyl isomerase</fullName>
        <ecNumber evidence="2 11">5.2.1.8</ecNumber>
    </recommendedName>
</protein>
<dbReference type="InterPro" id="IPR046357">
    <property type="entry name" value="PPIase_dom_sf"/>
</dbReference>
<keyword evidence="4 12" id="KW-0732">Signal</keyword>
<evidence type="ECO:0000256" key="1">
    <source>
        <dbReference type="ARBA" id="ARBA00000971"/>
    </source>
</evidence>
<keyword evidence="3" id="KW-0479">Metal-binding</keyword>
<dbReference type="AlphaFoldDB" id="A0A6P8R2R4"/>
<evidence type="ECO:0000256" key="3">
    <source>
        <dbReference type="ARBA" id="ARBA00022723"/>
    </source>
</evidence>
<evidence type="ECO:0000256" key="4">
    <source>
        <dbReference type="ARBA" id="ARBA00022729"/>
    </source>
</evidence>
<keyword evidence="7" id="KW-0106">Calcium</keyword>
<dbReference type="GO" id="GO:0005783">
    <property type="term" value="C:endoplasmic reticulum"/>
    <property type="evidence" value="ECO:0007669"/>
    <property type="project" value="UniProtKB-ARBA"/>
</dbReference>
<comment type="catalytic activity">
    <reaction evidence="1 11">
        <text>[protein]-peptidylproline (omega=180) = [protein]-peptidylproline (omega=0)</text>
        <dbReference type="Rhea" id="RHEA:16237"/>
        <dbReference type="Rhea" id="RHEA-COMP:10747"/>
        <dbReference type="Rhea" id="RHEA-COMP:10748"/>
        <dbReference type="ChEBI" id="CHEBI:83833"/>
        <dbReference type="ChEBI" id="CHEBI:83834"/>
        <dbReference type="EC" id="5.2.1.8"/>
    </reaction>
</comment>
<dbReference type="PROSITE" id="PS50059">
    <property type="entry name" value="FKBP_PPIASE"/>
    <property type="match status" value="1"/>
</dbReference>
<keyword evidence="8 11" id="KW-0697">Rotamase</keyword>
<dbReference type="PANTHER" id="PTHR46222:SF2">
    <property type="entry name" value="PEPTIDYL-PROLYL CIS-TRANS ISOMERASE FKBP7"/>
    <property type="match status" value="1"/>
</dbReference>
<keyword evidence="15" id="KW-1185">Reference proteome</keyword>
<dbReference type="InterPro" id="IPR002048">
    <property type="entry name" value="EF_hand_dom"/>
</dbReference>
<accession>A0A6P8R2R4</accession>
<evidence type="ECO:0000259" key="13">
    <source>
        <dbReference type="PROSITE" id="PS50059"/>
    </source>
</evidence>
<evidence type="ECO:0000256" key="2">
    <source>
        <dbReference type="ARBA" id="ARBA00013194"/>
    </source>
</evidence>
<dbReference type="InterPro" id="IPR052273">
    <property type="entry name" value="PPIase_FKBP"/>
</dbReference>